<evidence type="ECO:0000256" key="1">
    <source>
        <dbReference type="SAM" id="Phobius"/>
    </source>
</evidence>
<keyword evidence="1" id="KW-0812">Transmembrane</keyword>
<keyword evidence="1" id="KW-0472">Membrane</keyword>
<reference evidence="2" key="2">
    <citation type="submission" date="2020-09" db="EMBL/GenBank/DDBJ databases">
        <authorList>
            <person name="Sun Q."/>
            <person name="Zhou Y."/>
        </authorList>
    </citation>
    <scope>NUCLEOTIDE SEQUENCE</scope>
    <source>
        <strain evidence="2">CGMCC 1.12987</strain>
    </source>
</reference>
<protein>
    <submittedName>
        <fullName evidence="2">Uncharacterized protein</fullName>
    </submittedName>
</protein>
<keyword evidence="1" id="KW-1133">Transmembrane helix</keyword>
<name>A0A917G1H6_9BACL</name>
<organism evidence="2 3">
    <name type="scientific">Paenibacillus abyssi</name>
    <dbReference type="NCBI Taxonomy" id="1340531"/>
    <lineage>
        <taxon>Bacteria</taxon>
        <taxon>Bacillati</taxon>
        <taxon>Bacillota</taxon>
        <taxon>Bacilli</taxon>
        <taxon>Bacillales</taxon>
        <taxon>Paenibacillaceae</taxon>
        <taxon>Paenibacillus</taxon>
    </lineage>
</organism>
<gene>
    <name evidence="2" type="ORF">GCM10010916_38030</name>
</gene>
<reference evidence="2" key="1">
    <citation type="journal article" date="2014" name="Int. J. Syst. Evol. Microbiol.">
        <title>Complete genome sequence of Corynebacterium casei LMG S-19264T (=DSM 44701T), isolated from a smear-ripened cheese.</title>
        <authorList>
            <consortium name="US DOE Joint Genome Institute (JGI-PGF)"/>
            <person name="Walter F."/>
            <person name="Albersmeier A."/>
            <person name="Kalinowski J."/>
            <person name="Ruckert C."/>
        </authorList>
    </citation>
    <scope>NUCLEOTIDE SEQUENCE</scope>
    <source>
        <strain evidence="2">CGMCC 1.12987</strain>
    </source>
</reference>
<sequence>MSDRQAIIIIIRTWIQVFTALVLIISGVQGNWNVFVPSIVLLVITIAWIISGNKSTMKNVRQ</sequence>
<evidence type="ECO:0000313" key="2">
    <source>
        <dbReference type="EMBL" id="GGG17594.1"/>
    </source>
</evidence>
<dbReference type="Proteomes" id="UP000644756">
    <property type="component" value="Unassembled WGS sequence"/>
</dbReference>
<feature type="transmembrane region" description="Helical" evidence="1">
    <location>
        <begin position="7"/>
        <end position="28"/>
    </location>
</feature>
<keyword evidence="3" id="KW-1185">Reference proteome</keyword>
<dbReference type="EMBL" id="BMGR01000014">
    <property type="protein sequence ID" value="GGG17594.1"/>
    <property type="molecule type" value="Genomic_DNA"/>
</dbReference>
<comment type="caution">
    <text evidence="2">The sequence shown here is derived from an EMBL/GenBank/DDBJ whole genome shotgun (WGS) entry which is preliminary data.</text>
</comment>
<dbReference type="AlphaFoldDB" id="A0A917G1H6"/>
<proteinExistence type="predicted"/>
<evidence type="ECO:0000313" key="3">
    <source>
        <dbReference type="Proteomes" id="UP000644756"/>
    </source>
</evidence>
<feature type="transmembrane region" description="Helical" evidence="1">
    <location>
        <begin position="34"/>
        <end position="51"/>
    </location>
</feature>
<accession>A0A917G1H6</accession>